<organism evidence="2 3">
    <name type="scientific">Venturia nashicola</name>
    <dbReference type="NCBI Taxonomy" id="86259"/>
    <lineage>
        <taxon>Eukaryota</taxon>
        <taxon>Fungi</taxon>
        <taxon>Dikarya</taxon>
        <taxon>Ascomycota</taxon>
        <taxon>Pezizomycotina</taxon>
        <taxon>Dothideomycetes</taxon>
        <taxon>Pleosporomycetidae</taxon>
        <taxon>Venturiales</taxon>
        <taxon>Venturiaceae</taxon>
        <taxon>Venturia</taxon>
    </lineage>
</organism>
<dbReference type="OrthoDB" id="4415650at2759"/>
<comment type="caution">
    <text evidence="2">The sequence shown here is derived from an EMBL/GenBank/DDBJ whole genome shotgun (WGS) entry which is preliminary data.</text>
</comment>
<protein>
    <submittedName>
        <fullName evidence="2">Uncharacterized protein</fullName>
    </submittedName>
</protein>
<proteinExistence type="predicted"/>
<dbReference type="AlphaFoldDB" id="A0A4Z1NYL5"/>
<evidence type="ECO:0000256" key="1">
    <source>
        <dbReference type="SAM" id="MobiDB-lite"/>
    </source>
</evidence>
<dbReference type="Proteomes" id="UP000298493">
    <property type="component" value="Unassembled WGS sequence"/>
</dbReference>
<evidence type="ECO:0000313" key="2">
    <source>
        <dbReference type="EMBL" id="TID20269.1"/>
    </source>
</evidence>
<sequence>MKTTLEHTNGEYAPLLVSTSDDYFTSKTTPENSPGSFWTGLWNVQFLNLVSVSVNVSTNHEEERERGQEDRNKHTGSPELQASKERRQQAKNNGLQDSPSNDGPQGSFSTLLRSFQIFSLVSVLVNVSTNHEDERTIKSNSKGKKKVPDYCRNIFGEEGKIEEGMGRTLAISHAQKTHFETSRIPILFRLRDSDRTEALTVSSATTYTDLVTQISELAKSSPNCDISSTIHAPLPNAQDREDVYSGIKVVEIDMDWNMGETTDRSQRTKLTEENCEAVLLLIERGMTGVLDVKIEERKEEEGRVQHVHLRNGVSAETNVTA</sequence>
<feature type="compositionally biased region" description="Basic and acidic residues" evidence="1">
    <location>
        <begin position="59"/>
        <end position="73"/>
    </location>
</feature>
<gene>
    <name evidence="2" type="ORF">E6O75_ATG07729</name>
</gene>
<feature type="compositionally biased region" description="Polar residues" evidence="1">
    <location>
        <begin position="90"/>
        <end position="106"/>
    </location>
</feature>
<feature type="region of interest" description="Disordered" evidence="1">
    <location>
        <begin position="58"/>
        <end position="106"/>
    </location>
</feature>
<keyword evidence="3" id="KW-1185">Reference proteome</keyword>
<evidence type="ECO:0000313" key="3">
    <source>
        <dbReference type="Proteomes" id="UP000298493"/>
    </source>
</evidence>
<dbReference type="EMBL" id="SNSC02000011">
    <property type="protein sequence ID" value="TID20269.1"/>
    <property type="molecule type" value="Genomic_DNA"/>
</dbReference>
<reference evidence="2 3" key="1">
    <citation type="submission" date="2019-04" db="EMBL/GenBank/DDBJ databases">
        <title>High contiguity whole genome sequence and gene annotation resource for two Venturia nashicola isolates.</title>
        <authorList>
            <person name="Prokchorchik M."/>
            <person name="Won K."/>
            <person name="Lee Y."/>
            <person name="Choi E.D."/>
            <person name="Segonzac C."/>
            <person name="Sohn K.H."/>
        </authorList>
    </citation>
    <scope>NUCLEOTIDE SEQUENCE [LARGE SCALE GENOMIC DNA]</scope>
    <source>
        <strain evidence="2 3">PRI2</strain>
    </source>
</reference>
<name>A0A4Z1NYL5_9PEZI</name>
<accession>A0A4Z1NYL5</accession>